<comment type="subcellular location">
    <subcellularLocation>
        <location evidence="1">Membrane</location>
    </subcellularLocation>
</comment>
<dbReference type="PROSITE" id="PS50268">
    <property type="entry name" value="CADHERIN_2"/>
    <property type="match status" value="4"/>
</dbReference>
<dbReference type="EMBL" id="QCYY01001960">
    <property type="protein sequence ID" value="ROT73963.1"/>
    <property type="molecule type" value="Genomic_DNA"/>
</dbReference>
<dbReference type="Pfam" id="PF00028">
    <property type="entry name" value="Cadherin"/>
    <property type="match status" value="2"/>
</dbReference>
<evidence type="ECO:0000313" key="7">
    <source>
        <dbReference type="EMBL" id="ROT73963.1"/>
    </source>
</evidence>
<dbReference type="Gene3D" id="2.60.40.60">
    <property type="entry name" value="Cadherins"/>
    <property type="match status" value="4"/>
</dbReference>
<organism evidence="7 8">
    <name type="scientific">Penaeus vannamei</name>
    <name type="common">Whiteleg shrimp</name>
    <name type="synonym">Litopenaeus vannamei</name>
    <dbReference type="NCBI Taxonomy" id="6689"/>
    <lineage>
        <taxon>Eukaryota</taxon>
        <taxon>Metazoa</taxon>
        <taxon>Ecdysozoa</taxon>
        <taxon>Arthropoda</taxon>
        <taxon>Crustacea</taxon>
        <taxon>Multicrustacea</taxon>
        <taxon>Malacostraca</taxon>
        <taxon>Eumalacostraca</taxon>
        <taxon>Eucarida</taxon>
        <taxon>Decapoda</taxon>
        <taxon>Dendrobranchiata</taxon>
        <taxon>Penaeoidea</taxon>
        <taxon>Penaeidae</taxon>
        <taxon>Penaeus</taxon>
    </lineage>
</organism>
<keyword evidence="2" id="KW-0677">Repeat</keyword>
<keyword evidence="8" id="KW-1185">Reference proteome</keyword>
<dbReference type="SMART" id="SM00112">
    <property type="entry name" value="CA"/>
    <property type="match status" value="4"/>
</dbReference>
<dbReference type="PANTHER" id="PTHR24027">
    <property type="entry name" value="CADHERIN-23"/>
    <property type="match status" value="1"/>
</dbReference>
<proteinExistence type="predicted"/>
<dbReference type="PANTHER" id="PTHR24027:SF438">
    <property type="entry name" value="CADHERIN 23"/>
    <property type="match status" value="1"/>
</dbReference>
<sequence>MVSAWDADDEAEGTNALVTYTIEKNVLDEKTGLAIFTVNPHSGLIRTAVCCLDRETTPRYVIQVTATDGGGTASVVVQLADVNDNSPRLTREVWEVDVKETRGRGPPDNITLLQISTFDSDTSNYFYYRVLEDSGWGWQHFGMRTVGNIGELYALQPLDFEDPAHRRGFRFMVQVTDRGRGGWKDPRHTDTAWISITLKDVNDNPPEFRRPHAHVTVREDTIPGTLLAHIPARDPDMMGLQRVNYHVEGGWDALNVDGGGGVRLWRSLDREAAGGGLGVARVIAVDEGRPPLSATATLTLSVTDVNDCPPRLLPPTLLHVPEGAPATRAGVLTCTDDDVWAMGHGPPFNLSLSPSNPAHVLQLLAFKYDRVSLDSGRGGAEVWTATRVDREQYRELVAEIVMTDAGGLSATQPVTIVIDDINDNPMRPGAKTVYLWKLQ</sequence>
<keyword evidence="4" id="KW-0472">Membrane</keyword>
<dbReference type="GO" id="GO:0031175">
    <property type="term" value="P:neuron projection development"/>
    <property type="evidence" value="ECO:0007669"/>
    <property type="project" value="TreeGrafter"/>
</dbReference>
<dbReference type="GO" id="GO:0008013">
    <property type="term" value="F:beta-catenin binding"/>
    <property type="evidence" value="ECO:0007669"/>
    <property type="project" value="TreeGrafter"/>
</dbReference>
<dbReference type="InterPro" id="IPR002126">
    <property type="entry name" value="Cadherin-like_dom"/>
</dbReference>
<evidence type="ECO:0000256" key="2">
    <source>
        <dbReference type="ARBA" id="ARBA00022737"/>
    </source>
</evidence>
<feature type="domain" description="Cadherin" evidence="6">
    <location>
        <begin position="90"/>
        <end position="208"/>
    </location>
</feature>
<feature type="domain" description="Cadherin" evidence="6">
    <location>
        <begin position="2"/>
        <end position="89"/>
    </location>
</feature>
<feature type="domain" description="Cadherin" evidence="6">
    <location>
        <begin position="312"/>
        <end position="430"/>
    </location>
</feature>
<evidence type="ECO:0000313" key="8">
    <source>
        <dbReference type="Proteomes" id="UP000283509"/>
    </source>
</evidence>
<dbReference type="GO" id="GO:0016342">
    <property type="term" value="C:catenin complex"/>
    <property type="evidence" value="ECO:0007669"/>
    <property type="project" value="TreeGrafter"/>
</dbReference>
<feature type="domain" description="Cadherin" evidence="6">
    <location>
        <begin position="209"/>
        <end position="312"/>
    </location>
</feature>
<dbReference type="PROSITE" id="PS00232">
    <property type="entry name" value="CADHERIN_1"/>
    <property type="match status" value="1"/>
</dbReference>
<comment type="caution">
    <text evidence="7">The sequence shown here is derived from an EMBL/GenBank/DDBJ whole genome shotgun (WGS) entry which is preliminary data.</text>
</comment>
<evidence type="ECO:0000259" key="6">
    <source>
        <dbReference type="PROSITE" id="PS50268"/>
    </source>
</evidence>
<dbReference type="Proteomes" id="UP000283509">
    <property type="component" value="Unassembled WGS sequence"/>
</dbReference>
<dbReference type="PRINTS" id="PR00205">
    <property type="entry name" value="CADHERIN"/>
</dbReference>
<dbReference type="STRING" id="6689.A0A3R7P2X1"/>
<dbReference type="AlphaFoldDB" id="A0A3R7P2X1"/>
<dbReference type="CDD" id="cd11304">
    <property type="entry name" value="Cadherin_repeat"/>
    <property type="match status" value="4"/>
</dbReference>
<gene>
    <name evidence="7" type="ORF">C7M84_007574</name>
</gene>
<reference evidence="7 8" key="2">
    <citation type="submission" date="2019-01" db="EMBL/GenBank/DDBJ databases">
        <title>The decoding of complex shrimp genome reveals the adaptation for benthos swimmer, frequently molting mechanism and breeding impact on genome.</title>
        <authorList>
            <person name="Sun Y."/>
            <person name="Gao Y."/>
            <person name="Yu Y."/>
        </authorList>
    </citation>
    <scope>NUCLEOTIDE SEQUENCE [LARGE SCALE GENOMIC DNA]</scope>
    <source>
        <tissue evidence="7">Muscle</tissue>
    </source>
</reference>
<name>A0A3R7P2X1_PENVA</name>
<dbReference type="SUPFAM" id="SSF49313">
    <property type="entry name" value="Cadherin-like"/>
    <property type="match status" value="4"/>
</dbReference>
<evidence type="ECO:0000256" key="4">
    <source>
        <dbReference type="ARBA" id="ARBA00023136"/>
    </source>
</evidence>
<dbReference type="InterPro" id="IPR020894">
    <property type="entry name" value="Cadherin_CS"/>
</dbReference>
<evidence type="ECO:0000256" key="5">
    <source>
        <dbReference type="PROSITE-ProRule" id="PRU00043"/>
    </source>
</evidence>
<keyword evidence="3 5" id="KW-0106">Calcium</keyword>
<dbReference type="InterPro" id="IPR015919">
    <property type="entry name" value="Cadherin-like_sf"/>
</dbReference>
<evidence type="ECO:0000256" key="3">
    <source>
        <dbReference type="ARBA" id="ARBA00022837"/>
    </source>
</evidence>
<protein>
    <submittedName>
        <fullName evidence="7">Cj-cadherin</fullName>
    </submittedName>
</protein>
<dbReference type="GO" id="GO:0016477">
    <property type="term" value="P:cell migration"/>
    <property type="evidence" value="ECO:0007669"/>
    <property type="project" value="TreeGrafter"/>
</dbReference>
<dbReference type="OrthoDB" id="6363789at2759"/>
<accession>A0A3R7P2X1</accession>
<dbReference type="GO" id="GO:0045296">
    <property type="term" value="F:cadherin binding"/>
    <property type="evidence" value="ECO:0007669"/>
    <property type="project" value="TreeGrafter"/>
</dbReference>
<evidence type="ECO:0000256" key="1">
    <source>
        <dbReference type="ARBA" id="ARBA00004370"/>
    </source>
</evidence>
<reference evidence="7 8" key="1">
    <citation type="submission" date="2018-04" db="EMBL/GenBank/DDBJ databases">
        <authorList>
            <person name="Zhang X."/>
            <person name="Yuan J."/>
            <person name="Li F."/>
            <person name="Xiang J."/>
        </authorList>
    </citation>
    <scope>NUCLEOTIDE SEQUENCE [LARGE SCALE GENOMIC DNA]</scope>
    <source>
        <tissue evidence="7">Muscle</tissue>
    </source>
</reference>
<dbReference type="GO" id="GO:0005509">
    <property type="term" value="F:calcium ion binding"/>
    <property type="evidence" value="ECO:0007669"/>
    <property type="project" value="UniProtKB-UniRule"/>
</dbReference>
<dbReference type="GO" id="GO:0007156">
    <property type="term" value="P:homophilic cell adhesion via plasma membrane adhesion molecules"/>
    <property type="evidence" value="ECO:0007669"/>
    <property type="project" value="InterPro"/>
</dbReference>
<dbReference type="InterPro" id="IPR039808">
    <property type="entry name" value="Cadherin"/>
</dbReference>